<dbReference type="InterPro" id="IPR005494">
    <property type="entry name" value="GSPS_pre-ATP-grasp-like_dom"/>
</dbReference>
<keyword evidence="1" id="KW-0436">Ligase</keyword>
<reference evidence="7 8" key="1">
    <citation type="submission" date="2021-02" db="EMBL/GenBank/DDBJ databases">
        <title>De Novo genome assembly of isolated myxobacteria.</title>
        <authorList>
            <person name="Stevens D.C."/>
        </authorList>
    </citation>
    <scope>NUCLEOTIDE SEQUENCE [LARGE SCALE GENOMIC DNA]</scope>
    <source>
        <strain evidence="8">SCPEA02</strain>
    </source>
</reference>
<keyword evidence="8" id="KW-1185">Reference proteome</keyword>
<evidence type="ECO:0000313" key="8">
    <source>
        <dbReference type="Proteomes" id="UP000662747"/>
    </source>
</evidence>
<evidence type="ECO:0000259" key="6">
    <source>
        <dbReference type="Pfam" id="PF03738"/>
    </source>
</evidence>
<evidence type="ECO:0000256" key="3">
    <source>
        <dbReference type="ARBA" id="ARBA00022741"/>
    </source>
</evidence>
<keyword evidence="2" id="KW-0479">Metal-binding</keyword>
<dbReference type="SUPFAM" id="SSF56059">
    <property type="entry name" value="Glutathione synthetase ATP-binding domain-like"/>
    <property type="match status" value="1"/>
</dbReference>
<dbReference type="Proteomes" id="UP000662747">
    <property type="component" value="Chromosome"/>
</dbReference>
<evidence type="ECO:0000313" key="7">
    <source>
        <dbReference type="EMBL" id="QSQ23197.1"/>
    </source>
</evidence>
<gene>
    <name evidence="7" type="ORF">JY651_50360</name>
</gene>
<evidence type="ECO:0000256" key="4">
    <source>
        <dbReference type="ARBA" id="ARBA00022840"/>
    </source>
</evidence>
<keyword evidence="5" id="KW-0460">Magnesium</keyword>
<evidence type="ECO:0000256" key="2">
    <source>
        <dbReference type="ARBA" id="ARBA00022723"/>
    </source>
</evidence>
<organism evidence="7 8">
    <name type="scientific">Pyxidicoccus parkwayensis</name>
    <dbReference type="NCBI Taxonomy" id="2813578"/>
    <lineage>
        <taxon>Bacteria</taxon>
        <taxon>Pseudomonadati</taxon>
        <taxon>Myxococcota</taxon>
        <taxon>Myxococcia</taxon>
        <taxon>Myxococcales</taxon>
        <taxon>Cystobacterineae</taxon>
        <taxon>Myxococcaceae</taxon>
        <taxon>Pyxidicoccus</taxon>
    </lineage>
</organism>
<evidence type="ECO:0000256" key="1">
    <source>
        <dbReference type="ARBA" id="ARBA00022598"/>
    </source>
</evidence>
<dbReference type="Pfam" id="PF03738">
    <property type="entry name" value="GSP_synth"/>
    <property type="match status" value="1"/>
</dbReference>
<name>A0ABX7P0E9_9BACT</name>
<dbReference type="RefSeq" id="WP_206724772.1">
    <property type="nucleotide sequence ID" value="NZ_CP071090.1"/>
</dbReference>
<evidence type="ECO:0000256" key="5">
    <source>
        <dbReference type="ARBA" id="ARBA00022842"/>
    </source>
</evidence>
<accession>A0ABX7P0E9</accession>
<feature type="domain" description="Glutathionylspermidine synthase pre-ATP-grasp-like" evidence="6">
    <location>
        <begin position="53"/>
        <end position="385"/>
    </location>
</feature>
<proteinExistence type="predicted"/>
<dbReference type="EMBL" id="CP071090">
    <property type="protein sequence ID" value="QSQ23197.1"/>
    <property type="molecule type" value="Genomic_DNA"/>
</dbReference>
<protein>
    <submittedName>
        <fullName evidence="7">Glutathionylspermidine synthase family protein</fullName>
    </submittedName>
</protein>
<keyword evidence="3" id="KW-0547">Nucleotide-binding</keyword>
<sequence>MMSEMHAGVPFKGELYEELTHRAILECHKWNLGAGDRPTMCRFPLIVSSRLWNELGDMAEALVQEAVNAERELLERPELHALLGLSKKTASCLRGAPWSDAPRYTRLDFHPTDDGFRITESNCDVAGGLLEASGVGSILASLLGIKAPADPAGEFADAFAQRLGRGANVGLAHLANYSEDRQVVLYLARRLQERGLKTWLFHPSQLRPGLQIATPSGSQSLDAVYRFLPGDWLEQLPSECGWKELFSSERVSNPLSTLLVQSKRFPLVWPELRSALPTWGRLLPETKAPVAKMEAETGWVLKPAFGHEGANIVLDGSTVSAVAGALWKRARRNPTGWVAQRRFESSTLDTPEGPRFPCIGIFVVGGRRAGGYARLSTTRVIDASAQEAVVLVEEE</sequence>
<keyword evidence="4" id="KW-0067">ATP-binding</keyword>